<accession>N4UG45</accession>
<sequence>MSTVNIVKYHFHARNVPVSEEHTRRLIARAYQTAREKELYPKAVFVRYVYFFHERSNFHLDDSNNRRQKDPL</sequence>
<dbReference type="AlphaFoldDB" id="N4UG45"/>
<dbReference type="EMBL" id="KB730022">
    <property type="protein sequence ID" value="ENH74773.1"/>
    <property type="molecule type" value="Genomic_DNA"/>
</dbReference>
<evidence type="ECO:0000313" key="1">
    <source>
        <dbReference type="EMBL" id="ENH74773.1"/>
    </source>
</evidence>
<dbReference type="VEuPathDB" id="FungiDB:FOC1_g10003560"/>
<name>N4UG45_FUSC1</name>
<proteinExistence type="predicted"/>
<dbReference type="HOGENOM" id="CLU_2722271_0_0_1"/>
<evidence type="ECO:0000313" key="2">
    <source>
        <dbReference type="Proteomes" id="UP000016928"/>
    </source>
</evidence>
<reference evidence="2" key="2">
    <citation type="journal article" date="2014" name="PLoS ONE">
        <title>Genome and Transcriptome Analysis of the Fungal Pathogen Fusarium oxysporum f. sp. cubense Causing Banana Vascular Wilt Disease.</title>
        <authorList>
            <person name="Guo L."/>
            <person name="Han L."/>
            <person name="Yang L."/>
            <person name="Zeng H."/>
            <person name="Fan D."/>
            <person name="Zhu Y."/>
            <person name="Feng Y."/>
            <person name="Wang G."/>
            <person name="Peng C."/>
            <person name="Jiang X."/>
            <person name="Zhou D."/>
            <person name="Ni P."/>
            <person name="Liang C."/>
            <person name="Liu L."/>
            <person name="Wang J."/>
            <person name="Mao C."/>
            <person name="Fang X."/>
            <person name="Peng M."/>
            <person name="Huang J."/>
        </authorList>
    </citation>
    <scope>NUCLEOTIDE SEQUENCE [LARGE SCALE GENOMIC DNA]</scope>
    <source>
        <strain evidence="2">race 1</strain>
    </source>
</reference>
<dbReference type="Proteomes" id="UP000016928">
    <property type="component" value="Unassembled WGS sequence"/>
</dbReference>
<organism evidence="1 2">
    <name type="scientific">Fusarium oxysporum f. sp. cubense (strain race 1)</name>
    <name type="common">Panama disease fungus</name>
    <dbReference type="NCBI Taxonomy" id="1229664"/>
    <lineage>
        <taxon>Eukaryota</taxon>
        <taxon>Fungi</taxon>
        <taxon>Dikarya</taxon>
        <taxon>Ascomycota</taxon>
        <taxon>Pezizomycotina</taxon>
        <taxon>Sordariomycetes</taxon>
        <taxon>Hypocreomycetidae</taxon>
        <taxon>Hypocreales</taxon>
        <taxon>Nectriaceae</taxon>
        <taxon>Fusarium</taxon>
        <taxon>Fusarium oxysporum species complex</taxon>
    </lineage>
</organism>
<gene>
    <name evidence="1" type="ORF">FOC1_g10003560</name>
</gene>
<dbReference type="OrthoDB" id="4955540at2759"/>
<protein>
    <submittedName>
        <fullName evidence="1">Uncharacterized protein</fullName>
    </submittedName>
</protein>
<reference evidence="2" key="1">
    <citation type="submission" date="2012-09" db="EMBL/GenBank/DDBJ databases">
        <title>Genome sequencing and comparative transcriptomics of race 1 and race 4 of banana pathogen: Fusarium oxysporum f. sp. cubense.</title>
        <authorList>
            <person name="Fang X."/>
            <person name="Huang J."/>
        </authorList>
    </citation>
    <scope>NUCLEOTIDE SEQUENCE [LARGE SCALE GENOMIC DNA]</scope>
    <source>
        <strain evidence="2">race 1</strain>
    </source>
</reference>